<evidence type="ECO:0000256" key="1">
    <source>
        <dbReference type="SAM" id="Phobius"/>
    </source>
</evidence>
<evidence type="ECO:0000259" key="4">
    <source>
        <dbReference type="Pfam" id="PF17802"/>
    </source>
</evidence>
<evidence type="ECO:0000313" key="7">
    <source>
        <dbReference type="Proteomes" id="UP000446866"/>
    </source>
</evidence>
<feature type="domain" description="SpaA-like prealbumin fold" evidence="4">
    <location>
        <begin position="1524"/>
        <end position="1599"/>
    </location>
</feature>
<dbReference type="Pfam" id="PF18202">
    <property type="entry name" value="TQ"/>
    <property type="match status" value="2"/>
</dbReference>
<dbReference type="Gene3D" id="2.60.40.10">
    <property type="entry name" value="Immunoglobulins"/>
    <property type="match status" value="3"/>
</dbReference>
<keyword evidence="1" id="KW-1133">Transmembrane helix</keyword>
<comment type="caution">
    <text evidence="6">The sequence shown here is derived from an EMBL/GenBank/DDBJ whole genome shotgun (WGS) entry which is preliminary data.</text>
</comment>
<dbReference type="RefSeq" id="WP_160202089.1">
    <property type="nucleotide sequence ID" value="NZ_QXWK01000015.1"/>
</dbReference>
<feature type="domain" description="SpaA-like prealbumin fold" evidence="4">
    <location>
        <begin position="659"/>
        <end position="711"/>
    </location>
</feature>
<accession>A0A845QJP8</accession>
<feature type="transmembrane region" description="Helical" evidence="1">
    <location>
        <begin position="2225"/>
        <end position="2243"/>
    </location>
</feature>
<feature type="chain" id="PRO_5032541196" evidence="2">
    <location>
        <begin position="33"/>
        <end position="2253"/>
    </location>
</feature>
<dbReference type="InterPro" id="IPR013552">
    <property type="entry name" value="Thioester_dom"/>
</dbReference>
<organism evidence="6 7">
    <name type="scientific">Anaerotruncus colihominis</name>
    <dbReference type="NCBI Taxonomy" id="169435"/>
    <lineage>
        <taxon>Bacteria</taxon>
        <taxon>Bacillati</taxon>
        <taxon>Bacillota</taxon>
        <taxon>Clostridia</taxon>
        <taxon>Eubacteriales</taxon>
        <taxon>Oscillospiraceae</taxon>
        <taxon>Anaerotruncus</taxon>
    </lineage>
</organism>
<sequence length="2253" mass="249528">MNLSKNRGLRKAIMLFLAFAVLLSYFPKDAFAAEWNPGKRVIFVEGDTLKGSDSNSRGNKYFYHSSKLYTNRWPSNDGKRWLTENCYALQTPMHSYIVKPTSGGAGKEAYCVEQNVALPSSGNKKYVGEKWEESPFIGDLYSENVQNGIALALLYGKQSDSKTSDIEKILGVKGANKDDWYTATQTIIWEYQQGLRQTAGGGTKSYGKTSPDFFYSTVRGRKAGEIYKAMLKAMALHEDTPSFTKKILKQVKSSISMELCEDGVYRSVNPAYANRTEEEKETLRQKSDYYVITDTKGLNQNLRVMSNLDESSNSERKKIKFVKKGTNKYTIEATSDPSEWDGKVLRGKKDIPEVNRDDLLAWSCNDGDHYQTLVTGADDPVNFYFKLAIKESPAAGEPEEPQLPSFELDVEKVDKNAGFDGDDHTGMGDAALDASISLYLNGEEIDNKILDVNGYSDEPFYFMPWEDVSELNYEKVEHEADEEKGEAAWTEHIWKATATVKTAETAVPDGRFPEANSERDHGTITYYAHCKDDGPIEYEITYEGGTLTDAADISPDNPQPMVDDKDSNAFTNDNYRGKLQIVKTINDQDPFTTGEDGVKTYSKTSKWTIQLASGGYEDCPYVRVVKVNPGEAGYDEFANTYRVVRDNSGTPADPDNPLTVSGNGQIKVLDLPYGTYEIKEIQADKNGYVLETFNRTVSEDGQLISVDVNNKAKTNKIKVVKTNSETGKTVRWDADRTAFRIRYKGNPDLADPTEAENYNRYLPNGASYADANKNYVFYANKNGEIVLPYEIEYGIYEIEELVVPEGYYVGSYGEDGKGTVADMGAVDGKGNTVTPPKSFAETVQITDKDGNPVKYEGDNKATYNTYRFSVTEQDAHMEGEDYITYYAVVEMANNPVKGKIEITKTGEGLAGWSVGDIWKAIWDKITLKDTKFVIYSAEDIVQSDGVIPVKAYTADGKAVSLTEVSRDQANVKNAKAVSKFALESGETILQTSFKDIGNLNLTLTEYLVKAQNGATYKDSIIVKDDETKMTYKYTVEYKLNYSKGGYNYTDIHVVKESIADDYVAEIETTEPVMMSGDLEVGFLTMNYDGGNRVTMNPLPGQEESSKDEGIGTYEAYGEDDIIAEIVLPKKPEPVIDEETGKQKVDEEGNPVYTVPMEVVRPAGWTDVKDEDGKISDDCYMVEKDGKYQILVKDNGKTRWIPCDKDRNFYKSYKQEYDVTLAQHYNSKDGFTFNWDDVLKLEASLDADKEETTTVITGADKSAPEITESTVYSHVTEGNVATFTGKPMDEAPIYFLTHDGIRTEMFLSGGLTHTKVTVSQSQLFNFNHVLPMVEWFDGDDFAEIEWFDKLTPESDQFEKTINENNYVKATRHEAGKDDKEPYYTIDITSNNADSEKGFRITYPDTTTAVPVVTDKGEGGQLLFTSCDDSMIYPIGSPVETITTNLKGVATSSNLPLGEYWVREVSSTNGHVNKGEWKKFVLGYEDQYTPLVWDTASYENEAVSVKIDLEKLFETGYGSKKYEAGSGAVFGIYTAEEIAAVTDTEKDVDEKTIPADTLVGKMVVEDGHAKATIKLPLGKYYVKEISAPEGFKLNGTKYHFDAVDILTADQMSFAYDDLGITGTVLQNGQNGAAIDFDVLKRNPAVKVVIDGTEYTMDQAAANENVTVSVMDGRTNVQVFIEDGKNAVIEFENGAKMTVSAAGQTYTAELSGKAPTTLEAGAEGSENFATLTEDGKTVVKYSPKVTKTNWLSEVTYLYEEPKNTEAGEGGFTAIQPANKVLTLINPEGTSGVTASVDYVYAAAELTWQKGTVTSVTVDDKEISASDYADGIKLERIVTDEKSGDTKIQSAKAIVNFEDGTTFTVTLDKSGQFNMAASGTVEKNLETESTLAVDGKAITEESLAGMKLIDFKNTTAKTYARNNTSAGVLNITVNKIKNDRLPENPVTPPPTPTPVIPSIKTTALDKETGSHFSYADGKVTLIDEIKYTGLTPGKTYIPKGVLMNPVTKKPYKVNGKEITGTTVFIPETSNGSVYVEFTFDGTDFAGFTGVIFEELYLDGLDGELVCEHKDFDDEEQTIYFPRLQTTASHTGKNLIEDVVEYGPVKEGEEFTAVAVLMDPITKQPVYNNGKKVTSTLNFTADKPNGKVTVPLYFDEEKLAGKTVVVFERIYYKGKLIGSHEDWNDKNQTVKFKEKIGLVEIEPPKGPGPYDDTSITVETITPKTGDTANLLIWIALAVMAVLALFEIYRKIRAKERKE</sequence>
<evidence type="ECO:0000259" key="3">
    <source>
        <dbReference type="Pfam" id="PF08341"/>
    </source>
</evidence>
<reference evidence="6 7" key="1">
    <citation type="submission" date="2018-08" db="EMBL/GenBank/DDBJ databases">
        <title>Murine metabolic-syndrome-specific gut microbial biobank.</title>
        <authorList>
            <person name="Liu C."/>
        </authorList>
    </citation>
    <scope>NUCLEOTIDE SEQUENCE [LARGE SCALE GENOMIC DNA]</scope>
    <source>
        <strain evidence="6 7">28</strain>
    </source>
</reference>
<dbReference type="Gene3D" id="2.60.40.3930">
    <property type="match status" value="2"/>
</dbReference>
<feature type="domain" description="T-Q ester bond containing" evidence="5">
    <location>
        <begin position="2085"/>
        <end position="2186"/>
    </location>
</feature>
<keyword evidence="1" id="KW-0472">Membrane</keyword>
<name>A0A845QJP8_9FIRM</name>
<evidence type="ECO:0000256" key="2">
    <source>
        <dbReference type="SAM" id="SignalP"/>
    </source>
</evidence>
<evidence type="ECO:0000259" key="5">
    <source>
        <dbReference type="Pfam" id="PF18202"/>
    </source>
</evidence>
<dbReference type="Pfam" id="PF08341">
    <property type="entry name" value="TED"/>
    <property type="match status" value="1"/>
</dbReference>
<feature type="domain" description="T-Q ester bond containing" evidence="5">
    <location>
        <begin position="1953"/>
        <end position="2075"/>
    </location>
</feature>
<dbReference type="InterPro" id="IPR041033">
    <property type="entry name" value="SpaA_PFL_dom_1"/>
</dbReference>
<dbReference type="InterPro" id="IPR013783">
    <property type="entry name" value="Ig-like_fold"/>
</dbReference>
<gene>
    <name evidence="6" type="ORF">D0435_09090</name>
</gene>
<keyword evidence="7" id="KW-1185">Reference proteome</keyword>
<dbReference type="EMBL" id="QXWK01000015">
    <property type="protein sequence ID" value="NBH61806.1"/>
    <property type="molecule type" value="Genomic_DNA"/>
</dbReference>
<dbReference type="Proteomes" id="UP000446866">
    <property type="component" value="Unassembled WGS sequence"/>
</dbReference>
<proteinExistence type="predicted"/>
<dbReference type="InterPro" id="IPR041100">
    <property type="entry name" value="TQ"/>
</dbReference>
<feature type="domain" description="Thioester" evidence="3">
    <location>
        <begin position="109"/>
        <end position="205"/>
    </location>
</feature>
<keyword evidence="2" id="KW-0732">Signal</keyword>
<dbReference type="Pfam" id="PF17802">
    <property type="entry name" value="SpaA"/>
    <property type="match status" value="2"/>
</dbReference>
<keyword evidence="1" id="KW-0812">Transmembrane</keyword>
<feature type="signal peptide" evidence="2">
    <location>
        <begin position="1"/>
        <end position="32"/>
    </location>
</feature>
<protein>
    <submittedName>
        <fullName evidence="6">Uncharacterized protein</fullName>
    </submittedName>
</protein>
<evidence type="ECO:0000313" key="6">
    <source>
        <dbReference type="EMBL" id="NBH61806.1"/>
    </source>
</evidence>
<dbReference type="NCBIfam" id="NF033903">
    <property type="entry name" value="VaFE_rpt"/>
    <property type="match status" value="2"/>
</dbReference>